<evidence type="ECO:0000256" key="1">
    <source>
        <dbReference type="SAM" id="MobiDB-lite"/>
    </source>
</evidence>
<proteinExistence type="predicted"/>
<dbReference type="EMBL" id="CAJGYO010000001">
    <property type="protein sequence ID" value="CAD6202342.1"/>
    <property type="molecule type" value="Genomic_DNA"/>
</dbReference>
<accession>A0A811M979</accession>
<evidence type="ECO:0000313" key="2">
    <source>
        <dbReference type="EMBL" id="CAD6202342.1"/>
    </source>
</evidence>
<sequence>MYETVKLASTAIQASTLCLPHGHSIEHLLYAIHAHVESSVWSVVGAADAAKVVAGGQNVVPAIPFGLGVAGAGRLEFCTLLFTVTAARREAATATAAGRVASVEEKLKPVAVAADAWGRRSVAASSAKRCRWRSTRAIGSRGVLVEGTGALVRLLEKDRDAQCVPSDGRTEPTSQCQLAKAEGRRPQG</sequence>
<dbReference type="Proteomes" id="UP000604825">
    <property type="component" value="Unassembled WGS sequence"/>
</dbReference>
<reference evidence="2" key="1">
    <citation type="submission" date="2020-10" db="EMBL/GenBank/DDBJ databases">
        <authorList>
            <person name="Han B."/>
            <person name="Lu T."/>
            <person name="Zhao Q."/>
            <person name="Huang X."/>
            <person name="Zhao Y."/>
        </authorList>
    </citation>
    <scope>NUCLEOTIDE SEQUENCE</scope>
</reference>
<dbReference type="AlphaFoldDB" id="A0A811M979"/>
<evidence type="ECO:0000313" key="3">
    <source>
        <dbReference type="Proteomes" id="UP000604825"/>
    </source>
</evidence>
<comment type="caution">
    <text evidence="2">The sequence shown here is derived from an EMBL/GenBank/DDBJ whole genome shotgun (WGS) entry which is preliminary data.</text>
</comment>
<name>A0A811M979_9POAL</name>
<organism evidence="2 3">
    <name type="scientific">Miscanthus lutarioriparius</name>
    <dbReference type="NCBI Taxonomy" id="422564"/>
    <lineage>
        <taxon>Eukaryota</taxon>
        <taxon>Viridiplantae</taxon>
        <taxon>Streptophyta</taxon>
        <taxon>Embryophyta</taxon>
        <taxon>Tracheophyta</taxon>
        <taxon>Spermatophyta</taxon>
        <taxon>Magnoliopsida</taxon>
        <taxon>Liliopsida</taxon>
        <taxon>Poales</taxon>
        <taxon>Poaceae</taxon>
        <taxon>PACMAD clade</taxon>
        <taxon>Panicoideae</taxon>
        <taxon>Andropogonodae</taxon>
        <taxon>Andropogoneae</taxon>
        <taxon>Saccharinae</taxon>
        <taxon>Miscanthus</taxon>
    </lineage>
</organism>
<protein>
    <submittedName>
        <fullName evidence="2">Uncharacterized protein</fullName>
    </submittedName>
</protein>
<keyword evidence="3" id="KW-1185">Reference proteome</keyword>
<feature type="region of interest" description="Disordered" evidence="1">
    <location>
        <begin position="163"/>
        <end position="188"/>
    </location>
</feature>
<gene>
    <name evidence="2" type="ORF">NCGR_LOCUS631</name>
</gene>